<organism evidence="1 2">
    <name type="scientific">Amanita muscaria (strain Koide BX008)</name>
    <dbReference type="NCBI Taxonomy" id="946122"/>
    <lineage>
        <taxon>Eukaryota</taxon>
        <taxon>Fungi</taxon>
        <taxon>Dikarya</taxon>
        <taxon>Basidiomycota</taxon>
        <taxon>Agaricomycotina</taxon>
        <taxon>Agaricomycetes</taxon>
        <taxon>Agaricomycetidae</taxon>
        <taxon>Agaricales</taxon>
        <taxon>Pluteineae</taxon>
        <taxon>Amanitaceae</taxon>
        <taxon>Amanita</taxon>
    </lineage>
</organism>
<gene>
    <name evidence="1" type="ORF">M378DRAFT_73565</name>
</gene>
<evidence type="ECO:0000313" key="1">
    <source>
        <dbReference type="EMBL" id="KIL67611.1"/>
    </source>
</evidence>
<sequence>MPVAFASSHSKYHPLFDSEEGDIVLRSKEDTLYRIPSFVLSNSCGHFRQLFAKTPCLISQSQSHSPIPMSVQERDIVLEHLLRIICGLEIPIWKSLDLFEDIVALAEAWDAPGPLSLLRSSLTAPLFLKEPIRLYGLTSRLQWDRERKIASMYTLSLPLLSEPYLTQLQRLASKDVLDLMILQRSRRDEFKNLIDEEMTFNAGNAHHFLCGGCATEIDNQTWQALKLRMVFELDKRPLGDTIMDKMDEWPEALACWSAKCPNKGCERLYYDKAATMREIRSCMSLLPATV</sequence>
<dbReference type="EMBL" id="KN818231">
    <property type="protein sequence ID" value="KIL67611.1"/>
    <property type="molecule type" value="Genomic_DNA"/>
</dbReference>
<dbReference type="Proteomes" id="UP000054549">
    <property type="component" value="Unassembled WGS sequence"/>
</dbReference>
<evidence type="ECO:0000313" key="2">
    <source>
        <dbReference type="Proteomes" id="UP000054549"/>
    </source>
</evidence>
<dbReference type="HOGENOM" id="CLU_052397_2_1_1"/>
<protein>
    <recommendedName>
        <fullName evidence="3">BTB domain-containing protein</fullName>
    </recommendedName>
</protein>
<dbReference type="AlphaFoldDB" id="A0A0C2XDS4"/>
<evidence type="ECO:0008006" key="3">
    <source>
        <dbReference type="Google" id="ProtNLM"/>
    </source>
</evidence>
<name>A0A0C2XDS4_AMAMK</name>
<reference evidence="1 2" key="1">
    <citation type="submission" date="2014-04" db="EMBL/GenBank/DDBJ databases">
        <title>Evolutionary Origins and Diversification of the Mycorrhizal Mutualists.</title>
        <authorList>
            <consortium name="DOE Joint Genome Institute"/>
            <consortium name="Mycorrhizal Genomics Consortium"/>
            <person name="Kohler A."/>
            <person name="Kuo A."/>
            <person name="Nagy L.G."/>
            <person name="Floudas D."/>
            <person name="Copeland A."/>
            <person name="Barry K.W."/>
            <person name="Cichocki N."/>
            <person name="Veneault-Fourrey C."/>
            <person name="LaButti K."/>
            <person name="Lindquist E.A."/>
            <person name="Lipzen A."/>
            <person name="Lundell T."/>
            <person name="Morin E."/>
            <person name="Murat C."/>
            <person name="Riley R."/>
            <person name="Ohm R."/>
            <person name="Sun H."/>
            <person name="Tunlid A."/>
            <person name="Henrissat B."/>
            <person name="Grigoriev I.V."/>
            <person name="Hibbett D.S."/>
            <person name="Martin F."/>
        </authorList>
    </citation>
    <scope>NUCLEOTIDE SEQUENCE [LARGE SCALE GENOMIC DNA]</scope>
    <source>
        <strain evidence="1 2">Koide BX008</strain>
    </source>
</reference>
<dbReference type="OrthoDB" id="3266199at2759"/>
<dbReference type="STRING" id="946122.A0A0C2XDS4"/>
<proteinExistence type="predicted"/>
<dbReference type="InParanoid" id="A0A0C2XDS4"/>
<accession>A0A0C2XDS4</accession>
<keyword evidence="2" id="KW-1185">Reference proteome</keyword>